<feature type="domain" description="BED-type" evidence="6">
    <location>
        <begin position="3"/>
        <end position="54"/>
    </location>
</feature>
<evidence type="ECO:0000313" key="7">
    <source>
        <dbReference type="EMBL" id="VVC37452.1"/>
    </source>
</evidence>
<name>A0A5E4MYL6_9HEMI</name>
<keyword evidence="8" id="KW-1185">Reference proteome</keyword>
<evidence type="ECO:0000256" key="2">
    <source>
        <dbReference type="ARBA" id="ARBA00022771"/>
    </source>
</evidence>
<evidence type="ECO:0000256" key="5">
    <source>
        <dbReference type="SAM" id="MobiDB-lite"/>
    </source>
</evidence>
<gene>
    <name evidence="7" type="ORF">CINCED_3A017502</name>
</gene>
<protein>
    <submittedName>
        <fullName evidence="7">Zinc finger C2H2-type,Zinc finger, BED-type</fullName>
    </submittedName>
</protein>
<evidence type="ECO:0000256" key="1">
    <source>
        <dbReference type="ARBA" id="ARBA00022723"/>
    </source>
</evidence>
<dbReference type="EMBL" id="CABPRJ010001447">
    <property type="protein sequence ID" value="VVC37452.1"/>
    <property type="molecule type" value="Genomic_DNA"/>
</dbReference>
<evidence type="ECO:0000256" key="3">
    <source>
        <dbReference type="ARBA" id="ARBA00022833"/>
    </source>
</evidence>
<dbReference type="AlphaFoldDB" id="A0A5E4MYL6"/>
<keyword evidence="1" id="KW-0479">Metal-binding</keyword>
<dbReference type="SMART" id="SM00614">
    <property type="entry name" value="ZnF_BED"/>
    <property type="match status" value="1"/>
</dbReference>
<dbReference type="OrthoDB" id="6630772at2759"/>
<evidence type="ECO:0000313" key="8">
    <source>
        <dbReference type="Proteomes" id="UP000325440"/>
    </source>
</evidence>
<keyword evidence="2 4" id="KW-0863">Zinc-finger</keyword>
<proteinExistence type="predicted"/>
<evidence type="ECO:0000259" key="6">
    <source>
        <dbReference type="PROSITE" id="PS50808"/>
    </source>
</evidence>
<dbReference type="InterPro" id="IPR036236">
    <property type="entry name" value="Znf_C2H2_sf"/>
</dbReference>
<reference evidence="7 8" key="1">
    <citation type="submission" date="2019-08" db="EMBL/GenBank/DDBJ databases">
        <authorList>
            <person name="Alioto T."/>
            <person name="Alioto T."/>
            <person name="Gomez Garrido J."/>
        </authorList>
    </citation>
    <scope>NUCLEOTIDE SEQUENCE [LARGE SCALE GENOMIC DNA]</scope>
</reference>
<evidence type="ECO:0000256" key="4">
    <source>
        <dbReference type="PROSITE-ProRule" id="PRU00027"/>
    </source>
</evidence>
<dbReference type="Pfam" id="PF02892">
    <property type="entry name" value="zf-BED"/>
    <property type="match status" value="1"/>
</dbReference>
<dbReference type="PROSITE" id="PS50808">
    <property type="entry name" value="ZF_BED"/>
    <property type="match status" value="1"/>
</dbReference>
<dbReference type="Proteomes" id="UP000325440">
    <property type="component" value="Unassembled WGS sequence"/>
</dbReference>
<keyword evidence="3" id="KW-0862">Zinc</keyword>
<accession>A0A5E4MYL6</accession>
<dbReference type="GO" id="GO:0008270">
    <property type="term" value="F:zinc ion binding"/>
    <property type="evidence" value="ECO:0007669"/>
    <property type="project" value="UniProtKB-KW"/>
</dbReference>
<dbReference type="GO" id="GO:0003677">
    <property type="term" value="F:DNA binding"/>
    <property type="evidence" value="ECO:0007669"/>
    <property type="project" value="InterPro"/>
</dbReference>
<dbReference type="InterPro" id="IPR003656">
    <property type="entry name" value="Znf_BED"/>
</dbReference>
<dbReference type="SUPFAM" id="SSF57667">
    <property type="entry name" value="beta-beta-alpha zinc fingers"/>
    <property type="match status" value="1"/>
</dbReference>
<organism evidence="7 8">
    <name type="scientific">Cinara cedri</name>
    <dbReference type="NCBI Taxonomy" id="506608"/>
    <lineage>
        <taxon>Eukaryota</taxon>
        <taxon>Metazoa</taxon>
        <taxon>Ecdysozoa</taxon>
        <taxon>Arthropoda</taxon>
        <taxon>Hexapoda</taxon>
        <taxon>Insecta</taxon>
        <taxon>Pterygota</taxon>
        <taxon>Neoptera</taxon>
        <taxon>Paraneoptera</taxon>
        <taxon>Hemiptera</taxon>
        <taxon>Sternorrhyncha</taxon>
        <taxon>Aphidomorpha</taxon>
        <taxon>Aphidoidea</taxon>
        <taxon>Aphididae</taxon>
        <taxon>Lachninae</taxon>
        <taxon>Cinara</taxon>
    </lineage>
</organism>
<sequence length="197" mass="22994">MRLKRSDLWSHFTVIHDTKFAICNICKRKYSFKTSVTNLKTHFDKSHKYQIVDKYSSSTFAMIKSNLEEENQSDHNGIEIGTALMFHNETESTPTEEHFNSPNFSVRYDETDFKKTEPKSTSQKTKNKNEILNTKKPVDNSKLTYDVDEFNVFGDVVAHKLRALKSRRVQCIVEYKINSILYDAEMGKYDEPQQTSL</sequence>
<feature type="region of interest" description="Disordered" evidence="5">
    <location>
        <begin position="110"/>
        <end position="133"/>
    </location>
</feature>